<protein>
    <recommendedName>
        <fullName evidence="3">Tetratricopeptide repeat protein</fullName>
    </recommendedName>
</protein>
<dbReference type="EMBL" id="CP036316">
    <property type="protein sequence ID" value="QDT64672.1"/>
    <property type="molecule type" value="Genomic_DNA"/>
</dbReference>
<sequence>MRGNLTWHNTELAAREANGRGERELAIRLMAQSIDEARNPSLPWHELQSALAGSALFHEYVTRDYALAFRHYRESYAILCSNIGADSRESLSLAECMADCEKKLNDATG</sequence>
<evidence type="ECO:0000313" key="1">
    <source>
        <dbReference type="EMBL" id="QDT64672.1"/>
    </source>
</evidence>
<dbReference type="AlphaFoldDB" id="A0A517T8G5"/>
<keyword evidence="2" id="KW-1185">Reference proteome</keyword>
<gene>
    <name evidence="1" type="ORF">V22_19130</name>
</gene>
<name>A0A517T8G5_9PLAN</name>
<organism evidence="1 2">
    <name type="scientific">Calycomorphotria hydatis</name>
    <dbReference type="NCBI Taxonomy" id="2528027"/>
    <lineage>
        <taxon>Bacteria</taxon>
        <taxon>Pseudomonadati</taxon>
        <taxon>Planctomycetota</taxon>
        <taxon>Planctomycetia</taxon>
        <taxon>Planctomycetales</taxon>
        <taxon>Planctomycetaceae</taxon>
        <taxon>Calycomorphotria</taxon>
    </lineage>
</organism>
<proteinExistence type="predicted"/>
<evidence type="ECO:0008006" key="3">
    <source>
        <dbReference type="Google" id="ProtNLM"/>
    </source>
</evidence>
<dbReference type="KEGG" id="chya:V22_19130"/>
<evidence type="ECO:0000313" key="2">
    <source>
        <dbReference type="Proteomes" id="UP000319976"/>
    </source>
</evidence>
<reference evidence="1 2" key="1">
    <citation type="submission" date="2019-02" db="EMBL/GenBank/DDBJ databases">
        <title>Deep-cultivation of Planctomycetes and their phenomic and genomic characterization uncovers novel biology.</title>
        <authorList>
            <person name="Wiegand S."/>
            <person name="Jogler M."/>
            <person name="Boedeker C."/>
            <person name="Pinto D."/>
            <person name="Vollmers J."/>
            <person name="Rivas-Marin E."/>
            <person name="Kohn T."/>
            <person name="Peeters S.H."/>
            <person name="Heuer A."/>
            <person name="Rast P."/>
            <person name="Oberbeckmann S."/>
            <person name="Bunk B."/>
            <person name="Jeske O."/>
            <person name="Meyerdierks A."/>
            <person name="Storesund J.E."/>
            <person name="Kallscheuer N."/>
            <person name="Luecker S."/>
            <person name="Lage O.M."/>
            <person name="Pohl T."/>
            <person name="Merkel B.J."/>
            <person name="Hornburger P."/>
            <person name="Mueller R.-W."/>
            <person name="Bruemmer F."/>
            <person name="Labrenz M."/>
            <person name="Spormann A.M."/>
            <person name="Op den Camp H."/>
            <person name="Overmann J."/>
            <person name="Amann R."/>
            <person name="Jetten M.S.M."/>
            <person name="Mascher T."/>
            <person name="Medema M.H."/>
            <person name="Devos D.P."/>
            <person name="Kaster A.-K."/>
            <person name="Ovreas L."/>
            <person name="Rohde M."/>
            <person name="Galperin M.Y."/>
            <person name="Jogler C."/>
        </authorList>
    </citation>
    <scope>NUCLEOTIDE SEQUENCE [LARGE SCALE GENOMIC DNA]</scope>
    <source>
        <strain evidence="1 2">V22</strain>
    </source>
</reference>
<dbReference type="Proteomes" id="UP000319976">
    <property type="component" value="Chromosome"/>
</dbReference>
<accession>A0A517T8G5</accession>